<dbReference type="EMBL" id="FQZT01000001">
    <property type="protein sequence ID" value="SHI60453.1"/>
    <property type="molecule type" value="Genomic_DNA"/>
</dbReference>
<evidence type="ECO:0000256" key="1">
    <source>
        <dbReference type="SAM" id="SignalP"/>
    </source>
</evidence>
<reference evidence="2 3" key="1">
    <citation type="submission" date="2016-11" db="EMBL/GenBank/DDBJ databases">
        <authorList>
            <person name="Jaros S."/>
            <person name="Januszkiewicz K."/>
            <person name="Wedrychowicz H."/>
        </authorList>
    </citation>
    <scope>NUCLEOTIDE SEQUENCE [LARGE SCALE GENOMIC DNA]</scope>
    <source>
        <strain evidence="2 3">DSM 5091</strain>
    </source>
</reference>
<dbReference type="Proteomes" id="UP000184171">
    <property type="component" value="Unassembled WGS sequence"/>
</dbReference>
<proteinExistence type="predicted"/>
<keyword evidence="1" id="KW-0732">Signal</keyword>
<name>A0A1M6CHQ9_MALRU</name>
<dbReference type="NCBIfam" id="NF033657">
    <property type="entry name" value="choice_anch_F"/>
    <property type="match status" value="1"/>
</dbReference>
<evidence type="ECO:0000313" key="2">
    <source>
        <dbReference type="EMBL" id="SHI60453.1"/>
    </source>
</evidence>
<feature type="signal peptide" evidence="1">
    <location>
        <begin position="1"/>
        <end position="22"/>
    </location>
</feature>
<evidence type="ECO:0000313" key="3">
    <source>
        <dbReference type="Proteomes" id="UP000184171"/>
    </source>
</evidence>
<gene>
    <name evidence="2" type="ORF">SAMN02745165_00530</name>
</gene>
<dbReference type="RefSeq" id="WP_072905234.1">
    <property type="nucleotide sequence ID" value="NZ_FQZT01000001.1"/>
</dbReference>
<feature type="chain" id="PRO_5009916410" evidence="1">
    <location>
        <begin position="23"/>
        <end position="378"/>
    </location>
</feature>
<dbReference type="STRING" id="1122189.SAMN02745165_00530"/>
<accession>A0A1M6CHQ9</accession>
<sequence>MKLKKVATFIAGMTLVAGMANAGTIDGWDESTYAVPAGPYTEYETYGTAIYNADGLSNGVMIWKESDVQNPGMKVVHNDDVDGSNCLMVTGYNPYDLSDKQCSDDLKSSKRWKIKHYTNGNIDVKLNVTPGSTKTVYRSYQKITDGTDVKWAGFTAQLGYMDGGTFVPSTAGDGLGFVDRKNNFITSTSSAVQPDVVLSANFAQGLAGPADKYHPEPGYFDPFARFVFELNATEDSLATGAQSTNYTDLVGPWNNTDSVPFAYFYDDDQDPNTDNLLMANCEGPYTVINEETEEIICDGEWVTYRSQEGLDANGAPYESDGVRKVVSAATVAAWQADQWYNTGSIDDLANLGLNYSLAIDSNYDKDNFVIRFTPIPAE</sequence>
<keyword evidence="3" id="KW-1185">Reference proteome</keyword>
<dbReference type="OrthoDB" id="5398228at2"/>
<organism evidence="2 3">
    <name type="scientific">Malonomonas rubra DSM 5091</name>
    <dbReference type="NCBI Taxonomy" id="1122189"/>
    <lineage>
        <taxon>Bacteria</taxon>
        <taxon>Pseudomonadati</taxon>
        <taxon>Thermodesulfobacteriota</taxon>
        <taxon>Desulfuromonadia</taxon>
        <taxon>Desulfuromonadales</taxon>
        <taxon>Geopsychrobacteraceae</taxon>
        <taxon>Malonomonas</taxon>
    </lineage>
</organism>
<protein>
    <submittedName>
        <fullName evidence="2">Uncharacterized protein</fullName>
    </submittedName>
</protein>
<dbReference type="AlphaFoldDB" id="A0A1M6CHQ9"/>